<evidence type="ECO:0000313" key="12">
    <source>
        <dbReference type="EMBL" id="KAL3307870.1"/>
    </source>
</evidence>
<keyword evidence="13" id="KW-1185">Reference proteome</keyword>
<comment type="caution">
    <text evidence="12">The sequence shown here is derived from an EMBL/GenBank/DDBJ whole genome shotgun (WGS) entry which is preliminary data.</text>
</comment>
<feature type="domain" description="Nicotinate/nicotinamide phosphoribosyltransferase" evidence="11">
    <location>
        <begin position="56"/>
        <end position="122"/>
    </location>
</feature>
<dbReference type="Proteomes" id="UP001626550">
    <property type="component" value="Unassembled WGS sequence"/>
</dbReference>
<evidence type="ECO:0000256" key="7">
    <source>
        <dbReference type="ARBA" id="ARBA00022642"/>
    </source>
</evidence>
<dbReference type="InterPro" id="IPR036068">
    <property type="entry name" value="Nicotinate_pribotase-like_C"/>
</dbReference>
<dbReference type="NCBIfam" id="TIGR01513">
    <property type="entry name" value="NAPRTase_put"/>
    <property type="match status" value="1"/>
</dbReference>
<dbReference type="SUPFAM" id="SSF54675">
    <property type="entry name" value="Nicotinate/Quinolinate PRTase N-terminal domain-like"/>
    <property type="match status" value="1"/>
</dbReference>
<dbReference type="GO" id="GO:0004516">
    <property type="term" value="F:nicotinate phosphoribosyltransferase activity"/>
    <property type="evidence" value="ECO:0007669"/>
    <property type="project" value="UniProtKB-UniRule"/>
</dbReference>
<evidence type="ECO:0000256" key="8">
    <source>
        <dbReference type="ARBA" id="ARBA00023426"/>
    </source>
</evidence>
<dbReference type="Pfam" id="PF04095">
    <property type="entry name" value="NAPRTase"/>
    <property type="match status" value="2"/>
</dbReference>
<feature type="domain" description="Nicotinate/nicotinamide phosphoribosyltransferase" evidence="11">
    <location>
        <begin position="232"/>
        <end position="332"/>
    </location>
</feature>
<dbReference type="GO" id="GO:0016757">
    <property type="term" value="F:glycosyltransferase activity"/>
    <property type="evidence" value="ECO:0007669"/>
    <property type="project" value="UniProtKB-KW"/>
</dbReference>
<evidence type="ECO:0000256" key="4">
    <source>
        <dbReference type="ARBA" id="ARBA00021569"/>
    </source>
</evidence>
<dbReference type="GO" id="GO:0009435">
    <property type="term" value="P:NAD+ biosynthetic process"/>
    <property type="evidence" value="ECO:0007669"/>
    <property type="project" value="UniProtKB-UniRule"/>
</dbReference>
<evidence type="ECO:0000313" key="13">
    <source>
        <dbReference type="Proteomes" id="UP001626550"/>
    </source>
</evidence>
<comment type="function">
    <text evidence="8">Catalyzes the first step in the biosynthesis of NAD from nicotinic acid, the ATP-dependent synthesis of beta-nicotinate D-ribonucleotide from nicotinate and 5-phospho-D-ribose 1-phosphate. Helps prevent cellular oxidative stress via its role in NAD biosynthesis.</text>
</comment>
<keyword evidence="5" id="KW-0597">Phosphoprotein</keyword>
<sequence>MEEGSFAFPKVPLMIVDGSLIVCQLIESSLLNLVNFASLICTNAIRHRIIVGREAKLYEFGMRRAQGPNGALTASKYSFLGGFDATSNVLAGKVFNIPVVGTHAHSFVSSFTSLQQQHHSSSLLDTENESKMDVDAARNAVKKRDKCEKPTSVEQLRQLAHKWLAFLAINVKSKYLQVGMMHKGDLEAFCNYAFAFPGRFLALIDTYDTLHSGLPSFCAVALALAELGYQAKGVRIDSGDLAYQSIEIHTLFSLISQLLNLDPLTWMVVASNDLDEDTIRSLGQQGHRIDAFAVGTNLVTCKKQPSMGCVYKLVQINGQPSVKLSANMEKASLPGSNKHIYSLVNHFFPFVSFGENNTSQIL</sequence>
<keyword evidence="10" id="KW-0808">Transferase</keyword>
<keyword evidence="12" id="KW-0328">Glycosyltransferase</keyword>
<comment type="PTM">
    <text evidence="10">Transiently phosphorylated on a His residue during the reaction cycle. Phosphorylation strongly increases the affinity for substrates and increases the rate of nicotinate D-ribonucleotide production. Dephosphorylation regenerates the low-affinity form of the enzyme, leading to product release.</text>
</comment>
<dbReference type="AlphaFoldDB" id="A0ABD2PL90"/>
<dbReference type="EC" id="6.3.4.21" evidence="3 10"/>
<name>A0ABD2PL90_9PLAT</name>
<evidence type="ECO:0000256" key="5">
    <source>
        <dbReference type="ARBA" id="ARBA00022553"/>
    </source>
</evidence>
<dbReference type="PANTHER" id="PTHR11098:SF1">
    <property type="entry name" value="NICOTINATE PHOSPHORIBOSYLTRANSFERASE"/>
    <property type="match status" value="1"/>
</dbReference>
<gene>
    <name evidence="12" type="primary">NAPRT1</name>
    <name evidence="12" type="ORF">Ciccas_013606</name>
</gene>
<evidence type="ECO:0000256" key="6">
    <source>
        <dbReference type="ARBA" id="ARBA00022598"/>
    </source>
</evidence>
<dbReference type="InterPro" id="IPR006405">
    <property type="entry name" value="Nic_PRibTrfase_pncB"/>
</dbReference>
<dbReference type="PIRSF" id="PIRSF000484">
    <property type="entry name" value="NAPRT"/>
    <property type="match status" value="1"/>
</dbReference>
<evidence type="ECO:0000256" key="3">
    <source>
        <dbReference type="ARBA" id="ARBA00013236"/>
    </source>
</evidence>
<dbReference type="EMBL" id="JBJKFK010006304">
    <property type="protein sequence ID" value="KAL3307870.1"/>
    <property type="molecule type" value="Genomic_DNA"/>
</dbReference>
<proteinExistence type="inferred from homology"/>
<evidence type="ECO:0000259" key="11">
    <source>
        <dbReference type="Pfam" id="PF04095"/>
    </source>
</evidence>
<evidence type="ECO:0000256" key="2">
    <source>
        <dbReference type="ARBA" id="ARBA00010897"/>
    </source>
</evidence>
<keyword evidence="7 10" id="KW-0662">Pyridine nucleotide biosynthesis</keyword>
<comment type="similarity">
    <text evidence="2 10">Belongs to the NAPRTase family.</text>
</comment>
<evidence type="ECO:0000256" key="9">
    <source>
        <dbReference type="ARBA" id="ARBA00048668"/>
    </source>
</evidence>
<reference evidence="12 13" key="1">
    <citation type="submission" date="2024-11" db="EMBL/GenBank/DDBJ databases">
        <title>Adaptive evolution of stress response genes in parasites aligns with host niche diversity.</title>
        <authorList>
            <person name="Hahn C."/>
            <person name="Resl P."/>
        </authorList>
    </citation>
    <scope>NUCLEOTIDE SEQUENCE [LARGE SCALE GENOMIC DNA]</scope>
    <source>
        <strain evidence="12">EGGRZ-B1_66</strain>
        <tissue evidence="12">Body</tissue>
    </source>
</reference>
<comment type="catalytic activity">
    <reaction evidence="9 10">
        <text>5-phospho-alpha-D-ribose 1-diphosphate + nicotinate + ATP + H2O = nicotinate beta-D-ribonucleotide + ADP + phosphate + diphosphate</text>
        <dbReference type="Rhea" id="RHEA:36163"/>
        <dbReference type="ChEBI" id="CHEBI:15377"/>
        <dbReference type="ChEBI" id="CHEBI:30616"/>
        <dbReference type="ChEBI" id="CHEBI:32544"/>
        <dbReference type="ChEBI" id="CHEBI:33019"/>
        <dbReference type="ChEBI" id="CHEBI:43474"/>
        <dbReference type="ChEBI" id="CHEBI:57502"/>
        <dbReference type="ChEBI" id="CHEBI:58017"/>
        <dbReference type="ChEBI" id="CHEBI:456216"/>
        <dbReference type="EC" id="6.3.4.21"/>
    </reaction>
</comment>
<protein>
    <recommendedName>
        <fullName evidence="4 10">Nicotinate phosphoribosyltransferase</fullName>
        <ecNumber evidence="3 10">6.3.4.21</ecNumber>
    </recommendedName>
</protein>
<dbReference type="SUPFAM" id="SSF51690">
    <property type="entry name" value="Nicotinate/Quinolinate PRTase C-terminal domain-like"/>
    <property type="match status" value="1"/>
</dbReference>
<organism evidence="12 13">
    <name type="scientific">Cichlidogyrus casuarinus</name>
    <dbReference type="NCBI Taxonomy" id="1844966"/>
    <lineage>
        <taxon>Eukaryota</taxon>
        <taxon>Metazoa</taxon>
        <taxon>Spiralia</taxon>
        <taxon>Lophotrochozoa</taxon>
        <taxon>Platyhelminthes</taxon>
        <taxon>Monogenea</taxon>
        <taxon>Monopisthocotylea</taxon>
        <taxon>Dactylogyridea</taxon>
        <taxon>Ancyrocephalidae</taxon>
        <taxon>Cichlidogyrus</taxon>
    </lineage>
</organism>
<dbReference type="PANTHER" id="PTHR11098">
    <property type="entry name" value="NICOTINATE PHOSPHORIBOSYLTRANSFERASE"/>
    <property type="match status" value="1"/>
</dbReference>
<dbReference type="InterPro" id="IPR041525">
    <property type="entry name" value="N/Namide_PRibTrfase"/>
</dbReference>
<accession>A0ABD2PL90</accession>
<dbReference type="InterPro" id="IPR013785">
    <property type="entry name" value="Aldolase_TIM"/>
</dbReference>
<evidence type="ECO:0000256" key="1">
    <source>
        <dbReference type="ARBA" id="ARBA00004952"/>
    </source>
</evidence>
<keyword evidence="6 10" id="KW-0436">Ligase</keyword>
<comment type="pathway">
    <text evidence="1 10">Cofactor biosynthesis; NAD(+) biosynthesis; nicotinate D-ribonucleotide from nicotinate: step 1/1.</text>
</comment>
<dbReference type="InterPro" id="IPR007229">
    <property type="entry name" value="Nic_PRibTrfase-Fam"/>
</dbReference>
<evidence type="ECO:0000256" key="10">
    <source>
        <dbReference type="RuleBase" id="RU365100"/>
    </source>
</evidence>
<dbReference type="Gene3D" id="3.20.20.70">
    <property type="entry name" value="Aldolase class I"/>
    <property type="match status" value="2"/>
</dbReference>
<dbReference type="Gene3D" id="3.20.140.10">
    <property type="entry name" value="nicotinate phosphoribosyltransferase"/>
    <property type="match status" value="1"/>
</dbReference>